<feature type="binding site" evidence="8">
    <location>
        <position position="145"/>
    </location>
    <ligand>
        <name>ATP</name>
        <dbReference type="ChEBI" id="CHEBI:30616"/>
    </ligand>
</feature>
<feature type="binding site" evidence="8">
    <location>
        <begin position="176"/>
        <end position="179"/>
    </location>
    <ligand>
        <name>ATP</name>
        <dbReference type="ChEBI" id="CHEBI:30616"/>
    </ligand>
</feature>
<dbReference type="InterPro" id="IPR003135">
    <property type="entry name" value="ATP-grasp_carboxylate-amine"/>
</dbReference>
<comment type="caution">
    <text evidence="8">Lacks conserved residue(s) required for the propagation of feature annotation.</text>
</comment>
<dbReference type="NCBIfam" id="NF004679">
    <property type="entry name" value="PRK06019.1-5"/>
    <property type="match status" value="1"/>
</dbReference>
<comment type="catalytic activity">
    <reaction evidence="8">
        <text>5-amino-1-(5-phospho-beta-D-ribosyl)imidazole + hydrogencarbonate + ATP = 5-carboxyamino-1-(5-phospho-D-ribosyl)imidazole + ADP + phosphate + 2 H(+)</text>
        <dbReference type="Rhea" id="RHEA:19317"/>
        <dbReference type="ChEBI" id="CHEBI:15378"/>
        <dbReference type="ChEBI" id="CHEBI:17544"/>
        <dbReference type="ChEBI" id="CHEBI:30616"/>
        <dbReference type="ChEBI" id="CHEBI:43474"/>
        <dbReference type="ChEBI" id="CHEBI:58730"/>
        <dbReference type="ChEBI" id="CHEBI:137981"/>
        <dbReference type="ChEBI" id="CHEBI:456216"/>
        <dbReference type="EC" id="6.3.4.18"/>
    </reaction>
</comment>
<feature type="binding site" evidence="9">
    <location>
        <position position="395"/>
    </location>
    <ligand>
        <name>substrate</name>
    </ligand>
</feature>
<keyword evidence="6 8" id="KW-0067">ATP-binding</keyword>
<dbReference type="InterPro" id="IPR011054">
    <property type="entry name" value="Rudment_hybrid_motif"/>
</dbReference>
<comment type="subunit">
    <text evidence="8">Homodimer.</text>
</comment>
<evidence type="ECO:0000256" key="6">
    <source>
        <dbReference type="ARBA" id="ARBA00022840"/>
    </source>
</evidence>
<dbReference type="PIRSF" id="PIRSF001340">
    <property type="entry name" value="AIR_carboxylase"/>
    <property type="match status" value="1"/>
</dbReference>
<sequence length="551" mass="60316">MQARRFPFFRIGIIGGGQLGKMMAQEAKKMGFFVTVLDPTPVSPAGQIADQEITANFYDEEGLRKLLAASDVVTYDIEHVNTAFLKACPEKDKIRPAPELLEIIQDKFRQREVLKRGGIPVPRFAPLEEDTPEAFRSFGFPLVQKARRGGYDGRGVAVLRGEEDLPKRLQGPSYLEEYVPVARELAVLVARSTTGEIRTYPVVEMIFEERAHICDLVLAPARIPEEVAERAKELGRKCVELLGGVGIFAIEMFLTENGELLVNEIAPRPHNSGHFTIEACATSQFEEHLRAILGLPLGSTRLLSPAVMVNLLGEEGESGPPLVEGLDEALAIEGVFFHFYGKRETRPFRKMGHVTVLGETLEEALEKALRVKNILKVRGRGRTMKAPKVGIIMGSDSDLPVMEEAAKILEEFGVSYEITIVSAHRTPERMFRYAQEAESRGIEVIIAGAGGAAHLPGMVASITPLPVIGVPVKSSALQGLDSLLSIVQMPPGVPVATVAINGARNAGILAAEILGIKYPEVRERVRAYKESLRKTVEEKAEHLTTTFDGDG</sequence>
<comment type="similarity">
    <text evidence="8">Belongs to the PurK/PurT family.</text>
</comment>
<keyword evidence="9" id="KW-0413">Isomerase</keyword>
<dbReference type="PANTHER" id="PTHR11609">
    <property type="entry name" value="PURINE BIOSYNTHESIS PROTEIN 6/7, PUR6/7"/>
    <property type="match status" value="1"/>
</dbReference>
<dbReference type="Pfam" id="PF02222">
    <property type="entry name" value="ATP-grasp"/>
    <property type="match status" value="1"/>
</dbReference>
<dbReference type="SUPFAM" id="SSF56059">
    <property type="entry name" value="Glutathione synthetase ATP-binding domain-like"/>
    <property type="match status" value="1"/>
</dbReference>
<proteinExistence type="inferred from homology"/>
<evidence type="ECO:0000256" key="9">
    <source>
        <dbReference type="HAMAP-Rule" id="MF_01929"/>
    </source>
</evidence>
<evidence type="ECO:0000256" key="3">
    <source>
        <dbReference type="ARBA" id="ARBA00022741"/>
    </source>
</evidence>
<evidence type="ECO:0000313" key="11">
    <source>
        <dbReference type="EMBL" id="HGI30110.1"/>
    </source>
</evidence>
<dbReference type="PROSITE" id="PS50975">
    <property type="entry name" value="ATP_GRASP"/>
    <property type="match status" value="1"/>
</dbReference>
<dbReference type="InterPro" id="IPR033747">
    <property type="entry name" value="PurE_ClassI"/>
</dbReference>
<keyword evidence="5" id="KW-0210">Decarboxylase</keyword>
<dbReference type="HAMAP" id="MF_01929">
    <property type="entry name" value="PurE_classI"/>
    <property type="match status" value="1"/>
</dbReference>
<dbReference type="GO" id="GO:0046872">
    <property type="term" value="F:metal ion binding"/>
    <property type="evidence" value="ECO:0007669"/>
    <property type="project" value="InterPro"/>
</dbReference>
<comment type="catalytic activity">
    <reaction evidence="9">
        <text>5-carboxyamino-1-(5-phospho-D-ribosyl)imidazole + H(+) = 5-amino-1-(5-phospho-D-ribosyl)imidazole-4-carboxylate</text>
        <dbReference type="Rhea" id="RHEA:13193"/>
        <dbReference type="ChEBI" id="CHEBI:15378"/>
        <dbReference type="ChEBI" id="CHEBI:58730"/>
        <dbReference type="ChEBI" id="CHEBI:77657"/>
        <dbReference type="EC" id="5.4.99.18"/>
    </reaction>
</comment>
<evidence type="ECO:0000256" key="2">
    <source>
        <dbReference type="ARBA" id="ARBA00006114"/>
    </source>
</evidence>
<dbReference type="Gene3D" id="3.30.1490.20">
    <property type="entry name" value="ATP-grasp fold, A domain"/>
    <property type="match status" value="1"/>
</dbReference>
<evidence type="ECO:0000256" key="7">
    <source>
        <dbReference type="ARBA" id="ARBA00023239"/>
    </source>
</evidence>
<keyword evidence="8 11" id="KW-0436">Ligase</keyword>
<dbReference type="InterPro" id="IPR000031">
    <property type="entry name" value="PurE_dom"/>
</dbReference>
<feature type="binding site" evidence="8">
    <location>
        <begin position="263"/>
        <end position="264"/>
    </location>
    <ligand>
        <name>ATP</name>
        <dbReference type="ChEBI" id="CHEBI:30616"/>
    </ligand>
</feature>
<comment type="caution">
    <text evidence="11">The sequence shown here is derived from an EMBL/GenBank/DDBJ whole genome shotgun (WGS) entry which is preliminary data.</text>
</comment>
<feature type="binding site" evidence="8">
    <location>
        <position position="184"/>
    </location>
    <ligand>
        <name>ATP</name>
        <dbReference type="ChEBI" id="CHEBI:30616"/>
    </ligand>
</feature>
<dbReference type="GO" id="GO:0005524">
    <property type="term" value="F:ATP binding"/>
    <property type="evidence" value="ECO:0007669"/>
    <property type="project" value="UniProtKB-UniRule"/>
</dbReference>
<dbReference type="InterPro" id="IPR016301">
    <property type="entry name" value="Ade2_fungi/plant"/>
</dbReference>
<dbReference type="GO" id="GO:0034023">
    <property type="term" value="F:5-(carboxyamino)imidazole ribonucleotide mutase activity"/>
    <property type="evidence" value="ECO:0007669"/>
    <property type="project" value="UniProtKB-UniRule"/>
</dbReference>
<evidence type="ECO:0000256" key="4">
    <source>
        <dbReference type="ARBA" id="ARBA00022755"/>
    </source>
</evidence>
<dbReference type="Gene3D" id="3.40.50.20">
    <property type="match status" value="1"/>
</dbReference>
<feature type="binding site" evidence="8">
    <location>
        <position position="107"/>
    </location>
    <ligand>
        <name>ATP</name>
        <dbReference type="ChEBI" id="CHEBI:30616"/>
    </ligand>
</feature>
<dbReference type="EMBL" id="DTFV01000038">
    <property type="protein sequence ID" value="HGI30110.1"/>
    <property type="molecule type" value="Genomic_DNA"/>
</dbReference>
<dbReference type="AlphaFoldDB" id="A0A7V3YFE7"/>
<dbReference type="Gene3D" id="3.30.470.20">
    <property type="entry name" value="ATP-grasp fold, B domain"/>
    <property type="match status" value="1"/>
</dbReference>
<dbReference type="FunFam" id="3.30.470.20:FF:000037">
    <property type="entry name" value="Phosphoribosylaminoimidazole carboxylase, chloroplastic"/>
    <property type="match status" value="1"/>
</dbReference>
<dbReference type="InterPro" id="IPR005875">
    <property type="entry name" value="PurK"/>
</dbReference>
<comment type="similarity">
    <text evidence="2">In the C-terminal section; belongs to the AIR carboxylase family. Class I subfamily.</text>
</comment>
<comment type="pathway">
    <text evidence="8">Purine metabolism; IMP biosynthesis via de novo pathway; 5-amino-1-(5-phospho-D-ribosyl)imidazole-4-carboxylate from 5-amino-1-(5-phospho-D-ribosyl)imidazole (N5-CAIR route): step 1/2.</text>
</comment>
<keyword evidence="3 8" id="KW-0547">Nucleotide-binding</keyword>
<dbReference type="SUPFAM" id="SSF51246">
    <property type="entry name" value="Rudiment single hybrid motif"/>
    <property type="match status" value="1"/>
</dbReference>
<evidence type="ECO:0000256" key="1">
    <source>
        <dbReference type="ARBA" id="ARBA00001244"/>
    </source>
</evidence>
<keyword evidence="4 9" id="KW-0658">Purine biosynthesis</keyword>
<comment type="pathway">
    <text evidence="9">Purine metabolism; IMP biosynthesis via de novo pathway; 5-amino-1-(5-phospho-D-ribosyl)imidazole-4-carboxylate from 5-amino-1-(5-phospho-D-ribosyl)imidazole (N5-CAIR route): step 2/2.</text>
</comment>
<comment type="function">
    <text evidence="8">Catalyzes the ATP-dependent conversion of 5-aminoimidazole ribonucleotide (AIR) and HCO(3)(-) to N5-carboxyaminoimidazole ribonucleotide (N5-CAIR).</text>
</comment>
<evidence type="ECO:0000259" key="10">
    <source>
        <dbReference type="PROSITE" id="PS50975"/>
    </source>
</evidence>
<feature type="binding site" evidence="9">
    <location>
        <position position="425"/>
    </location>
    <ligand>
        <name>substrate</name>
    </ligand>
</feature>
<gene>
    <name evidence="9" type="primary">purE</name>
    <name evidence="8" type="synonym">purK</name>
    <name evidence="11" type="ORF">ENV30_02175</name>
</gene>
<dbReference type="GO" id="GO:0006189">
    <property type="term" value="P:'de novo' IMP biosynthetic process"/>
    <property type="evidence" value="ECO:0007669"/>
    <property type="project" value="UniProtKB-UniRule"/>
</dbReference>
<feature type="binding site" evidence="9">
    <location>
        <position position="398"/>
    </location>
    <ligand>
        <name>substrate</name>
    </ligand>
</feature>
<organism evidence="11">
    <name type="scientific">Candidatus Caldatribacterium californiense</name>
    <dbReference type="NCBI Taxonomy" id="1454726"/>
    <lineage>
        <taxon>Bacteria</taxon>
        <taxon>Pseudomonadati</taxon>
        <taxon>Atribacterota</taxon>
        <taxon>Atribacteria</taxon>
        <taxon>Atribacterales</taxon>
        <taxon>Candidatus Caldatribacteriaceae</taxon>
        <taxon>Candidatus Caldatribacterium</taxon>
    </lineage>
</organism>
<dbReference type="GO" id="GO:0034028">
    <property type="term" value="F:5-(carboxyamino)imidazole ribonucleotide synthase activity"/>
    <property type="evidence" value="ECO:0007669"/>
    <property type="project" value="UniProtKB-UniRule"/>
</dbReference>
<dbReference type="NCBIfam" id="TIGR01162">
    <property type="entry name" value="purE"/>
    <property type="match status" value="1"/>
</dbReference>
<dbReference type="UniPathway" id="UPA00074">
    <property type="reaction ID" value="UER00942"/>
</dbReference>
<dbReference type="GO" id="GO:0005829">
    <property type="term" value="C:cytosol"/>
    <property type="evidence" value="ECO:0007669"/>
    <property type="project" value="TreeGrafter"/>
</dbReference>
<dbReference type="Pfam" id="PF22660">
    <property type="entry name" value="RS_preATP-grasp-like"/>
    <property type="match status" value="1"/>
</dbReference>
<protein>
    <recommendedName>
        <fullName evidence="8 9">Multifunctional fusion protein</fullName>
    </recommendedName>
    <domain>
        <recommendedName>
            <fullName evidence="8">N5-carboxyaminoimidazole ribonucleotide synthase</fullName>
            <shortName evidence="8">N5-CAIR synthase</shortName>
            <ecNumber evidence="8">6.3.4.18</ecNumber>
        </recommendedName>
        <alternativeName>
            <fullName evidence="8">5-(carboxyamino)imidazole ribonucleotide synthetase</fullName>
        </alternativeName>
    </domain>
    <domain>
        <recommendedName>
            <fullName evidence="9">N5-carboxyaminoimidazole ribonucleotide mutase</fullName>
            <shortName evidence="9">N5-CAIR mutase</shortName>
            <ecNumber evidence="9">5.4.99.18</ecNumber>
        </recommendedName>
        <alternativeName>
            <fullName evidence="9">5-(carboxyamino)imidazole ribonucleotide mutase</fullName>
        </alternativeName>
    </domain>
</protein>
<comment type="function">
    <text evidence="9">Catalyzes the conversion of N5-carboxyaminoimidazole ribonucleotide (N5-CAIR) to 4-carboxy-5-aminoimidazole ribonucleotide (CAIR).</text>
</comment>
<keyword evidence="7" id="KW-0456">Lyase</keyword>
<dbReference type="GO" id="GO:0004638">
    <property type="term" value="F:phosphoribosylaminoimidazole carboxylase activity"/>
    <property type="evidence" value="ECO:0007669"/>
    <property type="project" value="UniProtKB-EC"/>
</dbReference>
<dbReference type="InterPro" id="IPR013815">
    <property type="entry name" value="ATP_grasp_subdomain_1"/>
</dbReference>
<name>A0A7V3YFE7_9BACT</name>
<dbReference type="Gene3D" id="3.40.50.1970">
    <property type="match status" value="1"/>
</dbReference>
<accession>A0A7V3YFE7</accession>
<evidence type="ECO:0000256" key="8">
    <source>
        <dbReference type="HAMAP-Rule" id="MF_01928"/>
    </source>
</evidence>
<dbReference type="PANTHER" id="PTHR11609:SF5">
    <property type="entry name" value="PHOSPHORIBOSYLAMINOIMIDAZOLE CARBOXYLASE"/>
    <property type="match status" value="1"/>
</dbReference>
<dbReference type="Pfam" id="PF00731">
    <property type="entry name" value="AIRC"/>
    <property type="match status" value="1"/>
</dbReference>
<dbReference type="EC" id="6.3.4.18" evidence="8"/>
<evidence type="ECO:0000256" key="5">
    <source>
        <dbReference type="ARBA" id="ARBA00022793"/>
    </source>
</evidence>
<feature type="domain" description="ATP-grasp" evidence="10">
    <location>
        <begin position="111"/>
        <end position="293"/>
    </location>
</feature>
<dbReference type="InterPro" id="IPR040686">
    <property type="entry name" value="PurK_C"/>
</dbReference>
<comment type="similarity">
    <text evidence="9">Belongs to the AIR carboxylase family. Class I subfamily.</text>
</comment>
<dbReference type="InterPro" id="IPR011761">
    <property type="entry name" value="ATP-grasp"/>
</dbReference>
<dbReference type="HAMAP" id="MF_01928">
    <property type="entry name" value="PurK"/>
    <property type="match status" value="1"/>
</dbReference>
<reference evidence="11" key="1">
    <citation type="journal article" date="2020" name="mSystems">
        <title>Genome- and Community-Level Interaction Insights into Carbon Utilization and Element Cycling Functions of Hydrothermarchaeota in Hydrothermal Sediment.</title>
        <authorList>
            <person name="Zhou Z."/>
            <person name="Liu Y."/>
            <person name="Xu W."/>
            <person name="Pan J."/>
            <person name="Luo Z.H."/>
            <person name="Li M."/>
        </authorList>
    </citation>
    <scope>NUCLEOTIDE SEQUENCE [LARGE SCALE GENOMIC DNA]</scope>
    <source>
        <strain evidence="11">SpSt-747</strain>
    </source>
</reference>
<dbReference type="SUPFAM" id="SSF52255">
    <property type="entry name" value="N5-CAIR mutase (phosphoribosylaminoimidazole carboxylase, PurE)"/>
    <property type="match status" value="1"/>
</dbReference>
<dbReference type="NCBIfam" id="TIGR01161">
    <property type="entry name" value="purK"/>
    <property type="match status" value="1"/>
</dbReference>
<dbReference type="SMART" id="SM01001">
    <property type="entry name" value="AIRC"/>
    <property type="match status" value="1"/>
</dbReference>
<dbReference type="Pfam" id="PF17769">
    <property type="entry name" value="PurK_C"/>
    <property type="match status" value="1"/>
</dbReference>
<dbReference type="SUPFAM" id="SSF52440">
    <property type="entry name" value="PreATP-grasp domain"/>
    <property type="match status" value="1"/>
</dbReference>
<dbReference type="EC" id="5.4.99.18" evidence="9"/>
<dbReference type="InterPro" id="IPR054350">
    <property type="entry name" value="PurT/PurK_preATP-grasp"/>
</dbReference>
<comment type="catalytic activity">
    <reaction evidence="1">
        <text>5-amino-1-(5-phospho-D-ribosyl)imidazole-4-carboxylate + H(+) = 5-amino-1-(5-phospho-beta-D-ribosyl)imidazole + CO2</text>
        <dbReference type="Rhea" id="RHEA:10792"/>
        <dbReference type="ChEBI" id="CHEBI:15378"/>
        <dbReference type="ChEBI" id="CHEBI:16526"/>
        <dbReference type="ChEBI" id="CHEBI:77657"/>
        <dbReference type="ChEBI" id="CHEBI:137981"/>
        <dbReference type="EC" id="4.1.1.21"/>
    </reaction>
</comment>
<dbReference type="InterPro" id="IPR016185">
    <property type="entry name" value="PreATP-grasp_dom_sf"/>
</dbReference>